<sequence length="233" mass="26566">MSTPSDESITTSATASDNPLLQKLGADQFRASVRFYEADQKLTETDREQIAEDLKSILLKTNFVGYGSSIVGFLLPTAYYRFKGIKIQPIAAPGMKPYTPLVQRPFLSFLMGLTTLLVANQQAAKYQFQQKLNSYRDTYTESNQADAWKAMDYHQSGLFYLYYLRTAKDPSFIIKDPRTYSKEQQHQVRVVPPRENRSHFSESLGLGHRKSEDHASNEPHVLSQWDKIRVANG</sequence>
<keyword evidence="3" id="KW-1185">Reference proteome</keyword>
<evidence type="ECO:0000313" key="3">
    <source>
        <dbReference type="Proteomes" id="UP000002258"/>
    </source>
</evidence>
<dbReference type="InParanoid" id="A3LZH9"/>
<organism evidence="2 3">
    <name type="scientific">Scheffersomyces stipitis (strain ATCC 58785 / CBS 6054 / NBRC 10063 / NRRL Y-11545)</name>
    <name type="common">Yeast</name>
    <name type="synonym">Pichia stipitis</name>
    <dbReference type="NCBI Taxonomy" id="322104"/>
    <lineage>
        <taxon>Eukaryota</taxon>
        <taxon>Fungi</taxon>
        <taxon>Dikarya</taxon>
        <taxon>Ascomycota</taxon>
        <taxon>Saccharomycotina</taxon>
        <taxon>Pichiomycetes</taxon>
        <taxon>Debaryomycetaceae</taxon>
        <taxon>Scheffersomyces</taxon>
    </lineage>
</organism>
<dbReference type="STRING" id="322104.A3LZH9"/>
<dbReference type="AlphaFoldDB" id="A3LZH9"/>
<dbReference type="OMA" id="WDSMDYR"/>
<dbReference type="HOGENOM" id="CLU_087023_0_0_1"/>
<evidence type="ECO:0000313" key="2">
    <source>
        <dbReference type="EMBL" id="ABN68162.2"/>
    </source>
</evidence>
<accession>A3LZH9</accession>
<feature type="non-terminal residue" evidence="2">
    <location>
        <position position="233"/>
    </location>
</feature>
<dbReference type="InterPro" id="IPR012470">
    <property type="entry name" value="Pup1-like"/>
</dbReference>
<protein>
    <submittedName>
        <fullName evidence="2">Uncharacterized protein</fullName>
    </submittedName>
</protein>
<dbReference type="eggNOG" id="ENOG502S01E">
    <property type="taxonomic scope" value="Eukaryota"/>
</dbReference>
<gene>
    <name evidence="2" type="ORF">PICST_63700</name>
</gene>
<reference evidence="2 3" key="1">
    <citation type="journal article" date="2007" name="Nat. Biotechnol.">
        <title>Genome sequence of the lignocellulose-bioconverting and xylose-fermenting yeast Pichia stipitis.</title>
        <authorList>
            <person name="Jeffries T.W."/>
            <person name="Grigoriev I.V."/>
            <person name="Grimwood J."/>
            <person name="Laplaza J.M."/>
            <person name="Aerts A."/>
            <person name="Salamov A."/>
            <person name="Schmutz J."/>
            <person name="Lindquist E."/>
            <person name="Dehal P."/>
            <person name="Shapiro H."/>
            <person name="Jin Y.S."/>
            <person name="Passoth V."/>
            <person name="Richardson P.M."/>
        </authorList>
    </citation>
    <scope>NUCLEOTIDE SEQUENCE [LARGE SCALE GENOMIC DNA]</scope>
    <source>
        <strain evidence="3">ATCC 58785 / CBS 6054 / NBRC 10063 / NRRL Y-11545</strain>
    </source>
</reference>
<proteinExistence type="predicted"/>
<dbReference type="GeneID" id="4840494"/>
<dbReference type="KEGG" id="pic:PICST_63700"/>
<evidence type="ECO:0000256" key="1">
    <source>
        <dbReference type="SAM" id="MobiDB-lite"/>
    </source>
</evidence>
<feature type="region of interest" description="Disordered" evidence="1">
    <location>
        <begin position="183"/>
        <end position="221"/>
    </location>
</feature>
<dbReference type="Pfam" id="PF07954">
    <property type="entry name" value="DUF1689"/>
    <property type="match status" value="1"/>
</dbReference>
<dbReference type="EMBL" id="CP000501">
    <property type="protein sequence ID" value="ABN68162.2"/>
    <property type="molecule type" value="Genomic_DNA"/>
</dbReference>
<name>A3LZH9_PICST</name>
<dbReference type="RefSeq" id="XP_001386191.2">
    <property type="nucleotide sequence ID" value="XM_001386154.1"/>
</dbReference>
<dbReference type="OrthoDB" id="4010386at2759"/>
<feature type="compositionally biased region" description="Basic and acidic residues" evidence="1">
    <location>
        <begin position="183"/>
        <end position="200"/>
    </location>
</feature>
<dbReference type="Proteomes" id="UP000002258">
    <property type="component" value="Chromosome 7"/>
</dbReference>